<keyword evidence="8" id="KW-0276">Fatty acid metabolism</keyword>
<comment type="catalytic activity">
    <reaction evidence="15">
        <text>a very-long-chain 2,3-saturated fatty acyl-CoA + NADP(+) = a very-long-chain (2E)-enoyl-CoA + NADPH + H(+)</text>
        <dbReference type="Rhea" id="RHEA:14473"/>
        <dbReference type="ChEBI" id="CHEBI:15378"/>
        <dbReference type="ChEBI" id="CHEBI:57783"/>
        <dbReference type="ChEBI" id="CHEBI:58349"/>
        <dbReference type="ChEBI" id="CHEBI:83724"/>
        <dbReference type="ChEBI" id="CHEBI:83728"/>
        <dbReference type="EC" id="1.3.1.93"/>
    </reaction>
</comment>
<dbReference type="EMBL" id="HF935702">
    <property type="protein sequence ID" value="CCX31951.1"/>
    <property type="molecule type" value="Genomic_DNA"/>
</dbReference>
<keyword evidence="7" id="KW-0256">Endoplasmic reticulum</keyword>
<protein>
    <recommendedName>
        <fullName evidence="4">very-long-chain enoyl-CoA reductase</fullName>
        <ecNumber evidence="4">1.3.1.93</ecNumber>
    </recommendedName>
</protein>
<dbReference type="EC" id="1.3.1.93" evidence="4"/>
<evidence type="ECO:0000256" key="9">
    <source>
        <dbReference type="ARBA" id="ARBA00022857"/>
    </source>
</evidence>
<keyword evidence="13 17" id="KW-0472">Membrane</keyword>
<evidence type="ECO:0000313" key="19">
    <source>
        <dbReference type="EMBL" id="CCX31951.1"/>
    </source>
</evidence>
<evidence type="ECO:0000256" key="1">
    <source>
        <dbReference type="ARBA" id="ARBA00004477"/>
    </source>
</evidence>
<keyword evidence="11" id="KW-0560">Oxidoreductase</keyword>
<dbReference type="PROSITE" id="PS50244">
    <property type="entry name" value="S5A_REDUCTASE"/>
    <property type="match status" value="1"/>
</dbReference>
<feature type="transmembrane region" description="Helical" evidence="17">
    <location>
        <begin position="225"/>
        <end position="244"/>
    </location>
</feature>
<dbReference type="PANTHER" id="PTHR10556">
    <property type="entry name" value="3-OXO-5-ALPHA-STEROID 4-DEHYDROGENASE"/>
    <property type="match status" value="1"/>
</dbReference>
<name>U4LUU5_PYROM</name>
<feature type="transmembrane region" description="Helical" evidence="17">
    <location>
        <begin position="188"/>
        <end position="205"/>
    </location>
</feature>
<dbReference type="PANTHER" id="PTHR10556:SF28">
    <property type="entry name" value="VERY-LONG-CHAIN ENOYL-COA REDUCTASE"/>
    <property type="match status" value="1"/>
</dbReference>
<feature type="transmembrane region" description="Helical" evidence="17">
    <location>
        <begin position="265"/>
        <end position="285"/>
    </location>
</feature>
<dbReference type="InterPro" id="IPR001104">
    <property type="entry name" value="3-oxo-5_a-steroid_4-DH_C"/>
</dbReference>
<dbReference type="Proteomes" id="UP000018144">
    <property type="component" value="Unassembled WGS sequence"/>
</dbReference>
<organism evidence="19 20">
    <name type="scientific">Pyronema omphalodes (strain CBS 100304)</name>
    <name type="common">Pyronema confluens</name>
    <dbReference type="NCBI Taxonomy" id="1076935"/>
    <lineage>
        <taxon>Eukaryota</taxon>
        <taxon>Fungi</taxon>
        <taxon>Dikarya</taxon>
        <taxon>Ascomycota</taxon>
        <taxon>Pezizomycotina</taxon>
        <taxon>Pezizomycetes</taxon>
        <taxon>Pezizales</taxon>
        <taxon>Pyronemataceae</taxon>
        <taxon>Pyronema</taxon>
    </lineage>
</organism>
<evidence type="ECO:0000256" key="6">
    <source>
        <dbReference type="ARBA" id="ARBA00022692"/>
    </source>
</evidence>
<evidence type="ECO:0000256" key="15">
    <source>
        <dbReference type="ARBA" id="ARBA00051495"/>
    </source>
</evidence>
<keyword evidence="5" id="KW-0444">Lipid biosynthesis</keyword>
<evidence type="ECO:0000256" key="10">
    <source>
        <dbReference type="ARBA" id="ARBA00022989"/>
    </source>
</evidence>
<dbReference type="Gene3D" id="1.20.120.1630">
    <property type="match status" value="1"/>
</dbReference>
<evidence type="ECO:0000256" key="14">
    <source>
        <dbReference type="ARBA" id="ARBA00023160"/>
    </source>
</evidence>
<evidence type="ECO:0000256" key="12">
    <source>
        <dbReference type="ARBA" id="ARBA00023098"/>
    </source>
</evidence>
<dbReference type="GO" id="GO:0005789">
    <property type="term" value="C:endoplasmic reticulum membrane"/>
    <property type="evidence" value="ECO:0007669"/>
    <property type="project" value="UniProtKB-SubCell"/>
</dbReference>
<evidence type="ECO:0000256" key="11">
    <source>
        <dbReference type="ARBA" id="ARBA00023002"/>
    </source>
</evidence>
<dbReference type="GO" id="GO:0042761">
    <property type="term" value="P:very long-chain fatty acid biosynthetic process"/>
    <property type="evidence" value="ECO:0007669"/>
    <property type="project" value="TreeGrafter"/>
</dbReference>
<feature type="domain" description="3-oxo-5-alpha-steroid 4-dehydrogenase C-terminal" evidence="18">
    <location>
        <begin position="177"/>
        <end position="336"/>
    </location>
</feature>
<dbReference type="FunFam" id="1.20.120.1630:FF:000010">
    <property type="entry name" value="Steroid alpha reductase family protein"/>
    <property type="match status" value="1"/>
</dbReference>
<sequence>MVSLNVKPRGRPLRGLPESIEVDLSTATTSEIYSKIAAHTRLDQNRLRITKGSDGSVLSQKHQDGKLVTVEETGLREGSQIFVKDLGPQIAWRTVFLVEYLGPLLIHPLFLGPLRPYLYSASAFNPMSYLPAAINPTTSGVIPPPSQTQQLVCALIFLHFLKREYETIFVHRFSSATMPAFNIFKNSAHYWVLSGFNLAYWLYVPSGVMSASWWPKALEPATNQAVLYGSIALFFFSEFSNYLTHVTLRNLRPSGSTKRSIPRGYGFNLVTCPNYLFETMAWGAITVLAGGNFSAILFLAVAAGQMAVWAKKKERRYRKEFGSAYKKKSSMFPFLW</sequence>
<keyword evidence="12" id="KW-0443">Lipid metabolism</keyword>
<dbReference type="AlphaFoldDB" id="U4LUU5"/>
<keyword evidence="9" id="KW-0521">NADP</keyword>
<gene>
    <name evidence="19" type="ORF">PCON_12028</name>
</gene>
<comment type="subcellular location">
    <subcellularLocation>
        <location evidence="1">Endoplasmic reticulum membrane</location>
        <topology evidence="1">Multi-pass membrane protein</topology>
    </subcellularLocation>
</comment>
<dbReference type="eggNOG" id="KOG1639">
    <property type="taxonomic scope" value="Eukaryota"/>
</dbReference>
<evidence type="ECO:0000256" key="4">
    <source>
        <dbReference type="ARBA" id="ARBA00012530"/>
    </source>
</evidence>
<feature type="transmembrane region" description="Helical" evidence="17">
    <location>
        <begin position="291"/>
        <end position="310"/>
    </location>
</feature>
<reference evidence="19 20" key="1">
    <citation type="journal article" date="2013" name="PLoS Genet.">
        <title>The genome and development-dependent transcriptomes of Pyronema confluens: a window into fungal evolution.</title>
        <authorList>
            <person name="Traeger S."/>
            <person name="Altegoer F."/>
            <person name="Freitag M."/>
            <person name="Gabaldon T."/>
            <person name="Kempken F."/>
            <person name="Kumar A."/>
            <person name="Marcet-Houben M."/>
            <person name="Poggeler S."/>
            <person name="Stajich J.E."/>
            <person name="Nowrousian M."/>
        </authorList>
    </citation>
    <scope>NUCLEOTIDE SEQUENCE [LARGE SCALE GENOMIC DNA]</scope>
    <source>
        <strain evidence="20">CBS 100304</strain>
        <tissue evidence="19">Vegetative mycelium</tissue>
    </source>
</reference>
<keyword evidence="10 17" id="KW-1133">Transmembrane helix</keyword>
<comment type="pathway">
    <text evidence="2">Lipid metabolism; fatty acid biosynthesis.</text>
</comment>
<evidence type="ECO:0000256" key="2">
    <source>
        <dbReference type="ARBA" id="ARBA00005194"/>
    </source>
</evidence>
<evidence type="ECO:0000259" key="18">
    <source>
        <dbReference type="Pfam" id="PF02544"/>
    </source>
</evidence>
<dbReference type="OMA" id="ATMPIFN"/>
<evidence type="ECO:0000256" key="13">
    <source>
        <dbReference type="ARBA" id="ARBA00023136"/>
    </source>
</evidence>
<evidence type="ECO:0000256" key="8">
    <source>
        <dbReference type="ARBA" id="ARBA00022832"/>
    </source>
</evidence>
<evidence type="ECO:0000313" key="20">
    <source>
        <dbReference type="Proteomes" id="UP000018144"/>
    </source>
</evidence>
<proteinExistence type="inferred from homology"/>
<comment type="similarity">
    <text evidence="3">Belongs to the steroid 5-alpha reductase family.</text>
</comment>
<evidence type="ECO:0000256" key="7">
    <source>
        <dbReference type="ARBA" id="ARBA00022824"/>
    </source>
</evidence>
<evidence type="ECO:0000256" key="17">
    <source>
        <dbReference type="SAM" id="Phobius"/>
    </source>
</evidence>
<keyword evidence="14" id="KW-0275">Fatty acid biosynthesis</keyword>
<keyword evidence="6 17" id="KW-0812">Transmembrane</keyword>
<accession>U4LUU5</accession>
<dbReference type="InterPro" id="IPR039357">
    <property type="entry name" value="SRD5A/TECR"/>
</dbReference>
<dbReference type="OrthoDB" id="540503at2759"/>
<evidence type="ECO:0000256" key="16">
    <source>
        <dbReference type="ARBA" id="ARBA00058640"/>
    </source>
</evidence>
<dbReference type="GO" id="GO:0102758">
    <property type="term" value="F:very-long-chain enoyl-CoA reductase activity"/>
    <property type="evidence" value="ECO:0007669"/>
    <property type="project" value="UniProtKB-EC"/>
</dbReference>
<keyword evidence="20" id="KW-1185">Reference proteome</keyword>
<dbReference type="Pfam" id="PF02544">
    <property type="entry name" value="Steroid_dh"/>
    <property type="match status" value="1"/>
</dbReference>
<evidence type="ECO:0000256" key="3">
    <source>
        <dbReference type="ARBA" id="ARBA00007742"/>
    </source>
</evidence>
<comment type="function">
    <text evidence="16">Catalyzes the last of the four reactions of the long-chain fatty acids elongation cycle. This endoplasmic reticulum-bound enzymatic process, allows the addition of 2 carbons to the chain of long- and very long-chain fatty acids/VLCFAs per cycle. This enzyme reduces the trans-2,3-enoyl-CoA fatty acid intermediate to an acyl-CoA that can be further elongated by entering a new cycle of elongation. Thereby, it participates in the production of VLCFAs of different chain lengths that are involved in multiple biological processes as precursors of membrane lipids and lipid mediators.</text>
</comment>
<dbReference type="STRING" id="1076935.U4LUU5"/>
<evidence type="ECO:0000256" key="5">
    <source>
        <dbReference type="ARBA" id="ARBA00022516"/>
    </source>
</evidence>